<keyword evidence="3" id="KW-1185">Reference proteome</keyword>
<evidence type="ECO:0000313" key="2">
    <source>
        <dbReference type="EMBL" id="KDP24248.1"/>
    </source>
</evidence>
<dbReference type="AlphaFoldDB" id="A0A067JN92"/>
<protein>
    <submittedName>
        <fullName evidence="2">Uncharacterized protein</fullName>
    </submittedName>
</protein>
<sequence length="205" mass="22967">MPSKQKARKSKDGSSSSVPTKKDLASRYKAPFPIYTTEDGKCFTCLTKSSFTGWNAASVWEMLTGKVTLGIGSMAPILTYAARMPIPPYRAHPTDIFRYMDGAFLKKSGLVDEVKDVRQRKGKSPVTSSAPAEEEAEEVGGWKQVLSRVDALQQSQENLQVIIFEMGQQLHTIQNEHRSMARKWMSYFRKQNIEFTPSPPDSPEA</sequence>
<feature type="region of interest" description="Disordered" evidence="1">
    <location>
        <begin position="1"/>
        <end position="22"/>
    </location>
</feature>
<dbReference type="Proteomes" id="UP000027138">
    <property type="component" value="Unassembled WGS sequence"/>
</dbReference>
<name>A0A067JN92_JATCU</name>
<gene>
    <name evidence="2" type="ORF">JCGZ_26705</name>
</gene>
<proteinExistence type="predicted"/>
<dbReference type="EMBL" id="KK915133">
    <property type="protein sequence ID" value="KDP24248.1"/>
    <property type="molecule type" value="Genomic_DNA"/>
</dbReference>
<accession>A0A067JN92</accession>
<dbReference type="OrthoDB" id="1112236at2759"/>
<reference evidence="2 3" key="1">
    <citation type="journal article" date="2014" name="PLoS ONE">
        <title>Global Analysis of Gene Expression Profiles in Physic Nut (Jatropha curcas L.) Seedlings Exposed to Salt Stress.</title>
        <authorList>
            <person name="Zhang L."/>
            <person name="Zhang C."/>
            <person name="Wu P."/>
            <person name="Chen Y."/>
            <person name="Li M."/>
            <person name="Jiang H."/>
            <person name="Wu G."/>
        </authorList>
    </citation>
    <scope>NUCLEOTIDE SEQUENCE [LARGE SCALE GENOMIC DNA]</scope>
    <source>
        <strain evidence="3">cv. GZQX0401</strain>
        <tissue evidence="2">Young leaves</tissue>
    </source>
</reference>
<evidence type="ECO:0000256" key="1">
    <source>
        <dbReference type="SAM" id="MobiDB-lite"/>
    </source>
</evidence>
<evidence type="ECO:0000313" key="3">
    <source>
        <dbReference type="Proteomes" id="UP000027138"/>
    </source>
</evidence>
<organism evidence="2 3">
    <name type="scientific">Jatropha curcas</name>
    <name type="common">Barbados nut</name>
    <dbReference type="NCBI Taxonomy" id="180498"/>
    <lineage>
        <taxon>Eukaryota</taxon>
        <taxon>Viridiplantae</taxon>
        <taxon>Streptophyta</taxon>
        <taxon>Embryophyta</taxon>
        <taxon>Tracheophyta</taxon>
        <taxon>Spermatophyta</taxon>
        <taxon>Magnoliopsida</taxon>
        <taxon>eudicotyledons</taxon>
        <taxon>Gunneridae</taxon>
        <taxon>Pentapetalae</taxon>
        <taxon>rosids</taxon>
        <taxon>fabids</taxon>
        <taxon>Malpighiales</taxon>
        <taxon>Euphorbiaceae</taxon>
        <taxon>Crotonoideae</taxon>
        <taxon>Jatropheae</taxon>
        <taxon>Jatropha</taxon>
    </lineage>
</organism>